<accession>A0A1G2A7W1</accession>
<dbReference type="NCBIfam" id="NF033547">
    <property type="entry name" value="transpos_IS1595"/>
    <property type="match status" value="1"/>
</dbReference>
<evidence type="ECO:0000259" key="1">
    <source>
        <dbReference type="SMART" id="SM01126"/>
    </source>
</evidence>
<sequence length="212" mass="24677">MIRTEIGIVTGFYQQQPAYRLANDLGMDYQTVTRVYQKLRLSLYYIAELEGAKLSGEVEMDESYFGGRRKGKRGRGAAGKSIVFGLLERDGRVYTRVVEGVSADDLMTVIRKKTRKGSVYYSDTFKSYNSLKRLGKHLTVNHSKDMVSKKTKNHINGIEGFWSFAKHILYNYRGVSKYHFPMYLKEVEYRFNHRQENLFKLLLSVYFGYVSH</sequence>
<dbReference type="InterPro" id="IPR053164">
    <property type="entry name" value="IS1016-like_transposase"/>
</dbReference>
<dbReference type="AlphaFoldDB" id="A0A1G2A7W1"/>
<dbReference type="PANTHER" id="PTHR47163:SF2">
    <property type="entry name" value="SI:DKEY-17M8.2"/>
    <property type="match status" value="1"/>
</dbReference>
<comment type="caution">
    <text evidence="2">The sequence shown here is derived from an EMBL/GenBank/DDBJ whole genome shotgun (WGS) entry which is preliminary data.</text>
</comment>
<dbReference type="Proteomes" id="UP000178315">
    <property type="component" value="Unassembled WGS sequence"/>
</dbReference>
<dbReference type="InterPro" id="IPR024445">
    <property type="entry name" value="Tnp_ISXO2-like"/>
</dbReference>
<evidence type="ECO:0000313" key="3">
    <source>
        <dbReference type="Proteomes" id="UP000178315"/>
    </source>
</evidence>
<dbReference type="SMART" id="SM01126">
    <property type="entry name" value="DDE_Tnp_IS1595"/>
    <property type="match status" value="1"/>
</dbReference>
<dbReference type="Pfam" id="PF12762">
    <property type="entry name" value="DDE_Tnp_IS1595"/>
    <property type="match status" value="1"/>
</dbReference>
<proteinExistence type="predicted"/>
<name>A0A1G2A7W1_9BACT</name>
<dbReference type="PANTHER" id="PTHR47163">
    <property type="entry name" value="DDE_TNP_IS1595 DOMAIN-CONTAINING PROTEIN"/>
    <property type="match status" value="1"/>
</dbReference>
<gene>
    <name evidence="2" type="ORF">A3H61_01865</name>
</gene>
<feature type="domain" description="ISXO2-like transposase" evidence="1">
    <location>
        <begin position="53"/>
        <end position="192"/>
    </location>
</feature>
<protein>
    <recommendedName>
        <fullName evidence="1">ISXO2-like transposase domain-containing protein</fullName>
    </recommendedName>
</protein>
<reference evidence="2 3" key="1">
    <citation type="journal article" date="2016" name="Nat. Commun.">
        <title>Thousands of microbial genomes shed light on interconnected biogeochemical processes in an aquifer system.</title>
        <authorList>
            <person name="Anantharaman K."/>
            <person name="Brown C.T."/>
            <person name="Hug L.A."/>
            <person name="Sharon I."/>
            <person name="Castelle C.J."/>
            <person name="Probst A.J."/>
            <person name="Thomas B.C."/>
            <person name="Singh A."/>
            <person name="Wilkins M.J."/>
            <person name="Karaoz U."/>
            <person name="Brodie E.L."/>
            <person name="Williams K.H."/>
            <person name="Hubbard S.S."/>
            <person name="Banfield J.F."/>
        </authorList>
    </citation>
    <scope>NUCLEOTIDE SEQUENCE [LARGE SCALE GENOMIC DNA]</scope>
</reference>
<evidence type="ECO:0000313" key="2">
    <source>
        <dbReference type="EMBL" id="OGY72566.1"/>
    </source>
</evidence>
<dbReference type="EMBL" id="MHJU01000029">
    <property type="protein sequence ID" value="OGY72566.1"/>
    <property type="molecule type" value="Genomic_DNA"/>
</dbReference>
<organism evidence="2 3">
    <name type="scientific">Candidatus Jacksonbacteria bacterium RIFCSPLOWO2_02_FULL_44_20</name>
    <dbReference type="NCBI Taxonomy" id="1798460"/>
    <lineage>
        <taxon>Bacteria</taxon>
        <taxon>Candidatus Jacksoniibacteriota</taxon>
    </lineage>
</organism>